<dbReference type="CDD" id="cd00158">
    <property type="entry name" value="RHOD"/>
    <property type="match status" value="1"/>
</dbReference>
<sequence length="191" mass="22181">MRATITIMILTLMPLSMLSQKNREYPKAYVNFSFFEEVVKDAKLHRANRLISFAKFNKMSKNKNTIILDTRSKKMYDKMHIKGAVHLNFSDFTIETLSRIIPTKDTRILIYCNNNFEQKYPFLEAFPTKKISPKKISPKNEPFPEKTLALNIPTFINLFGYGYTNVYELDELLSSDSAVELEGNRLPIVPK</sequence>
<keyword evidence="3" id="KW-1185">Reference proteome</keyword>
<reference evidence="2 3" key="1">
    <citation type="submission" date="2019-07" db="EMBL/GenBank/DDBJ databases">
        <title>The draft genome sequence of Aquimarina algiphila M91.</title>
        <authorList>
            <person name="Meng X."/>
        </authorList>
    </citation>
    <scope>NUCLEOTIDE SEQUENCE [LARGE SCALE GENOMIC DNA]</scope>
    <source>
        <strain evidence="2 3">M91</strain>
    </source>
</reference>
<evidence type="ECO:0000259" key="1">
    <source>
        <dbReference type="PROSITE" id="PS50206"/>
    </source>
</evidence>
<dbReference type="OrthoDB" id="9807812at2"/>
<feature type="domain" description="Rhodanese" evidence="1">
    <location>
        <begin position="61"/>
        <end position="113"/>
    </location>
</feature>
<dbReference type="InterPro" id="IPR001763">
    <property type="entry name" value="Rhodanese-like_dom"/>
</dbReference>
<gene>
    <name evidence="2" type="ORF">FOF46_13325</name>
</gene>
<accession>A0A554VJT2</accession>
<comment type="caution">
    <text evidence="2">The sequence shown here is derived from an EMBL/GenBank/DDBJ whole genome shotgun (WGS) entry which is preliminary data.</text>
</comment>
<evidence type="ECO:0000313" key="3">
    <source>
        <dbReference type="Proteomes" id="UP000318833"/>
    </source>
</evidence>
<organism evidence="2 3">
    <name type="scientific">Aquimarina algiphila</name>
    <dbReference type="NCBI Taxonomy" id="2047982"/>
    <lineage>
        <taxon>Bacteria</taxon>
        <taxon>Pseudomonadati</taxon>
        <taxon>Bacteroidota</taxon>
        <taxon>Flavobacteriia</taxon>
        <taxon>Flavobacteriales</taxon>
        <taxon>Flavobacteriaceae</taxon>
        <taxon>Aquimarina</taxon>
    </lineage>
</organism>
<dbReference type="SUPFAM" id="SSF52821">
    <property type="entry name" value="Rhodanese/Cell cycle control phosphatase"/>
    <property type="match status" value="1"/>
</dbReference>
<dbReference type="InterPro" id="IPR036873">
    <property type="entry name" value="Rhodanese-like_dom_sf"/>
</dbReference>
<dbReference type="PROSITE" id="PS50206">
    <property type="entry name" value="RHODANESE_3"/>
    <property type="match status" value="1"/>
</dbReference>
<name>A0A554VJT2_9FLAO</name>
<protein>
    <submittedName>
        <fullName evidence="2">Rhodanese-like domain-containing protein</fullName>
    </submittedName>
</protein>
<dbReference type="EMBL" id="VLNR01000025">
    <property type="protein sequence ID" value="TSE08180.1"/>
    <property type="molecule type" value="Genomic_DNA"/>
</dbReference>
<dbReference type="RefSeq" id="WP_143916768.1">
    <property type="nucleotide sequence ID" value="NZ_CANLFO010000016.1"/>
</dbReference>
<evidence type="ECO:0000313" key="2">
    <source>
        <dbReference type="EMBL" id="TSE08180.1"/>
    </source>
</evidence>
<dbReference type="Proteomes" id="UP000318833">
    <property type="component" value="Unassembled WGS sequence"/>
</dbReference>
<proteinExistence type="predicted"/>
<dbReference type="AlphaFoldDB" id="A0A554VJT2"/>
<dbReference type="Gene3D" id="3.40.250.10">
    <property type="entry name" value="Rhodanese-like domain"/>
    <property type="match status" value="1"/>
</dbReference>
<dbReference type="Pfam" id="PF00581">
    <property type="entry name" value="Rhodanese"/>
    <property type="match status" value="1"/>
</dbReference>